<organism evidence="2 3">
    <name type="scientific">Paenibacillus illinoisensis</name>
    <dbReference type="NCBI Taxonomy" id="59845"/>
    <lineage>
        <taxon>Bacteria</taxon>
        <taxon>Bacillati</taxon>
        <taxon>Bacillota</taxon>
        <taxon>Bacilli</taxon>
        <taxon>Bacillales</taxon>
        <taxon>Paenibacillaceae</taxon>
        <taxon>Paenibacillus</taxon>
    </lineage>
</organism>
<comment type="caution">
    <text evidence="2">The sequence shown here is derived from an EMBL/GenBank/DDBJ whole genome shotgun (WGS) entry which is preliminary data.</text>
</comment>
<evidence type="ECO:0000313" key="2">
    <source>
        <dbReference type="EMBL" id="PYY25499.1"/>
    </source>
</evidence>
<evidence type="ECO:0000259" key="1">
    <source>
        <dbReference type="PROSITE" id="PS51186"/>
    </source>
</evidence>
<accession>A0A2W0C5N9</accession>
<dbReference type="PROSITE" id="PS51186">
    <property type="entry name" value="GNAT"/>
    <property type="match status" value="1"/>
</dbReference>
<dbReference type="InterPro" id="IPR016181">
    <property type="entry name" value="Acyl_CoA_acyltransferase"/>
</dbReference>
<dbReference type="Pfam" id="PF00583">
    <property type="entry name" value="Acetyltransf_1"/>
    <property type="match status" value="1"/>
</dbReference>
<feature type="domain" description="N-acetyltransferase" evidence="1">
    <location>
        <begin position="1"/>
        <end position="116"/>
    </location>
</feature>
<dbReference type="AlphaFoldDB" id="A0A2W0C5N9"/>
<evidence type="ECO:0000313" key="3">
    <source>
        <dbReference type="Proteomes" id="UP000247459"/>
    </source>
</evidence>
<dbReference type="Proteomes" id="UP000247459">
    <property type="component" value="Unassembled WGS sequence"/>
</dbReference>
<proteinExistence type="predicted"/>
<sequence>MSYAASYPGANRMIVRKNGVPVGQMYVFEKGSEWVLIDISLLPEYRNQGIGTSLILDLQQQANRAGARIHLSVLPMNRATNLYQKLDFFPVHSTGLHQLMEWHASKTSKSEPKFNEVRTNE</sequence>
<dbReference type="GO" id="GO:0046027">
    <property type="term" value="F:phospholipid:diacylglycerol acyltransferase activity"/>
    <property type="evidence" value="ECO:0007669"/>
    <property type="project" value="UniProtKB-EC"/>
</dbReference>
<gene>
    <name evidence="2" type="ORF">PIL02S_06487</name>
</gene>
<dbReference type="EMBL" id="PRLG01000037">
    <property type="protein sequence ID" value="PYY25499.1"/>
    <property type="molecule type" value="Genomic_DNA"/>
</dbReference>
<dbReference type="InterPro" id="IPR000182">
    <property type="entry name" value="GNAT_dom"/>
</dbReference>
<dbReference type="SUPFAM" id="SSF55729">
    <property type="entry name" value="Acyl-CoA N-acyltransferases (Nat)"/>
    <property type="match status" value="1"/>
</dbReference>
<reference evidence="2 3" key="1">
    <citation type="submission" date="2018-01" db="EMBL/GenBank/DDBJ databases">
        <title>Genome sequence of the PGP bacterium Paenibacillus illinoisensis E3.</title>
        <authorList>
            <person name="Rolli E."/>
            <person name="Marasco R."/>
            <person name="Bessem C."/>
            <person name="Michoud G."/>
            <person name="Gaiarsa S."/>
            <person name="Borin S."/>
            <person name="Daffonchio D."/>
        </authorList>
    </citation>
    <scope>NUCLEOTIDE SEQUENCE [LARGE SCALE GENOMIC DNA]</scope>
    <source>
        <strain evidence="2 3">E3</strain>
    </source>
</reference>
<dbReference type="Gene3D" id="3.40.630.30">
    <property type="match status" value="1"/>
</dbReference>
<dbReference type="CDD" id="cd04301">
    <property type="entry name" value="NAT_SF"/>
    <property type="match status" value="1"/>
</dbReference>
<keyword evidence="2" id="KW-0808">Transferase</keyword>
<dbReference type="EC" id="2.3.1.158" evidence="2"/>
<protein>
    <submittedName>
        <fullName evidence="2">Acetyltransferase</fullName>
        <ecNumber evidence="2">2.3.1.158</ecNumber>
    </submittedName>
</protein>
<keyword evidence="2" id="KW-0012">Acyltransferase</keyword>
<name>A0A2W0C5N9_9BACL</name>